<protein>
    <submittedName>
        <fullName evidence="3">Glucan endo-1,3-beta-glucosidase A1</fullName>
        <ecNumber evidence="3">3.2.1.39</ecNumber>
    </submittedName>
</protein>
<name>A0A221UV66_9FLAO</name>
<organism evidence="3 4">
    <name type="scientific">Arenibacter algicola</name>
    <dbReference type="NCBI Taxonomy" id="616991"/>
    <lineage>
        <taxon>Bacteria</taxon>
        <taxon>Pseudomonadati</taxon>
        <taxon>Bacteroidota</taxon>
        <taxon>Flavobacteriia</taxon>
        <taxon>Flavobacteriales</taxon>
        <taxon>Flavobacteriaceae</taxon>
        <taxon>Arenibacter</taxon>
    </lineage>
</organism>
<dbReference type="PANTHER" id="PTHR10963:SF55">
    <property type="entry name" value="GLYCOSIDE HYDROLASE FAMILY 16 PROTEIN"/>
    <property type="match status" value="1"/>
</dbReference>
<dbReference type="Gene3D" id="2.60.120.200">
    <property type="match status" value="1"/>
</dbReference>
<comment type="similarity">
    <text evidence="1">Belongs to the glycosyl hydrolase 16 family.</text>
</comment>
<proteinExistence type="inferred from homology"/>
<dbReference type="KEGG" id="aalg:AREALGSMS7_01526"/>
<feature type="domain" description="GH16" evidence="2">
    <location>
        <begin position="27"/>
        <end position="271"/>
    </location>
</feature>
<dbReference type="GO" id="GO:0005975">
    <property type="term" value="P:carbohydrate metabolic process"/>
    <property type="evidence" value="ECO:0007669"/>
    <property type="project" value="InterPro"/>
</dbReference>
<dbReference type="PANTHER" id="PTHR10963">
    <property type="entry name" value="GLYCOSYL HYDROLASE-RELATED"/>
    <property type="match status" value="1"/>
</dbReference>
<dbReference type="InterPro" id="IPR050546">
    <property type="entry name" value="Glycosyl_Hydrlase_16"/>
</dbReference>
<dbReference type="InterPro" id="IPR000757">
    <property type="entry name" value="Beta-glucanase-like"/>
</dbReference>
<accession>A0A221UV66</accession>
<dbReference type="GO" id="GO:0042973">
    <property type="term" value="F:glucan endo-1,3-beta-D-glucosidase activity"/>
    <property type="evidence" value="ECO:0007669"/>
    <property type="project" value="UniProtKB-EC"/>
</dbReference>
<evidence type="ECO:0000313" key="3">
    <source>
        <dbReference type="EMBL" id="ASO04996.1"/>
    </source>
</evidence>
<dbReference type="EMBL" id="CP022515">
    <property type="protein sequence ID" value="ASO04996.1"/>
    <property type="molecule type" value="Genomic_DNA"/>
</dbReference>
<dbReference type="AlphaFoldDB" id="A0A221UV66"/>
<evidence type="ECO:0000313" key="4">
    <source>
        <dbReference type="Proteomes" id="UP000204551"/>
    </source>
</evidence>
<dbReference type="EC" id="3.2.1.39" evidence="3"/>
<dbReference type="PROSITE" id="PS51762">
    <property type="entry name" value="GH16_2"/>
    <property type="match status" value="1"/>
</dbReference>
<sequence length="272" mass="31361">MCITFIGYKSIKMKLTPVFLFLFVLGFAFAQRPAQGPMSKKRFNPEKMGYKLVWEDNFKGKTLNTTKWTVRGVGPRAIAYVSEEAVKVEKGYLKLYALKKGDSLLGSAVGTQGKFMSKYGYYECRAKLQKSQGVWAAFWLQSPQISQGEDPSKYGAEIDVMEFFKKLGTDIVSHNVHWAYGPNQQSTKGMQSYRRGVSLGFHTFGLEWFPDRYIFYVDGYKYYEVTVGISNIEEYMILSMEYPGKKEEILKTIFPDVFMVDYVKVYQKEEGY</sequence>
<keyword evidence="3" id="KW-0378">Hydrolase</keyword>
<dbReference type="STRING" id="616991.GCA_000733925_04678"/>
<dbReference type="InterPro" id="IPR013320">
    <property type="entry name" value="ConA-like_dom_sf"/>
</dbReference>
<dbReference type="CDD" id="cd00413">
    <property type="entry name" value="Glyco_hydrolase_16"/>
    <property type="match status" value="1"/>
</dbReference>
<reference evidence="3 4" key="1">
    <citation type="submission" date="2017-07" db="EMBL/GenBank/DDBJ databases">
        <title>Genome Sequence of Arenibacter algicola Strain SMS7 Isolated from a culture of the Diatom Skeletonema marinoi.</title>
        <authorList>
            <person name="Topel M."/>
            <person name="Pinder M.I.M."/>
            <person name="Johansson O.N."/>
            <person name="Kourtchenko O."/>
            <person name="Godhe A."/>
            <person name="Clarke A.K."/>
        </authorList>
    </citation>
    <scope>NUCLEOTIDE SEQUENCE [LARGE SCALE GENOMIC DNA]</scope>
    <source>
        <strain evidence="3 4">SMS7</strain>
    </source>
</reference>
<dbReference type="Pfam" id="PF00722">
    <property type="entry name" value="Glyco_hydro_16"/>
    <property type="match status" value="1"/>
</dbReference>
<gene>
    <name evidence="3" type="primary">glcA</name>
    <name evidence="3" type="ORF">AREALGSMS7_01526</name>
</gene>
<evidence type="ECO:0000256" key="1">
    <source>
        <dbReference type="ARBA" id="ARBA00006865"/>
    </source>
</evidence>
<dbReference type="SUPFAM" id="SSF49899">
    <property type="entry name" value="Concanavalin A-like lectins/glucanases"/>
    <property type="match status" value="1"/>
</dbReference>
<evidence type="ECO:0000259" key="2">
    <source>
        <dbReference type="PROSITE" id="PS51762"/>
    </source>
</evidence>
<dbReference type="eggNOG" id="COG2273">
    <property type="taxonomic scope" value="Bacteria"/>
</dbReference>
<dbReference type="Proteomes" id="UP000204551">
    <property type="component" value="Chromosome"/>
</dbReference>
<keyword evidence="3" id="KW-0326">Glycosidase</keyword>